<dbReference type="OrthoDB" id="329226at2"/>
<evidence type="ECO:0000256" key="5">
    <source>
        <dbReference type="PIRSR" id="PIRSR000087-50"/>
    </source>
</evidence>
<dbReference type="GO" id="GO:0007602">
    <property type="term" value="P:phototransduction"/>
    <property type="evidence" value="ECO:0007669"/>
    <property type="project" value="InterPro"/>
</dbReference>
<comment type="caution">
    <text evidence="6">The sequence shown here is derived from an EMBL/GenBank/DDBJ whole genome shotgun (WGS) entry which is preliminary data.</text>
</comment>
<evidence type="ECO:0000313" key="6">
    <source>
        <dbReference type="EMBL" id="TCZ64932.1"/>
    </source>
</evidence>
<protein>
    <recommendedName>
        <fullName evidence="8">Photoactive yellow protein</fullName>
    </recommendedName>
</protein>
<dbReference type="GO" id="GO:0009881">
    <property type="term" value="F:photoreceptor activity"/>
    <property type="evidence" value="ECO:0007669"/>
    <property type="project" value="UniProtKB-KW"/>
</dbReference>
<dbReference type="InterPro" id="IPR012130">
    <property type="entry name" value="PYP"/>
</dbReference>
<dbReference type="SUPFAM" id="SSF55785">
    <property type="entry name" value="PYP-like sensor domain (PAS domain)"/>
    <property type="match status" value="1"/>
</dbReference>
<keyword evidence="2" id="KW-0716">Sensory transduction</keyword>
<keyword evidence="4" id="KW-0675">Receptor</keyword>
<keyword evidence="7" id="KW-1185">Reference proteome</keyword>
<feature type="modified residue" description="S-(4-hydroxycinnamyl)cysteine" evidence="5">
    <location>
        <position position="72"/>
    </location>
</feature>
<dbReference type="Proteomes" id="UP000295023">
    <property type="component" value="Unassembled WGS sequence"/>
</dbReference>
<comment type="PTM">
    <text evidence="5">The 4-hydroxycinnamic acid (p-coumaric acid) chromophore is covalently bound via a thioester linkage.</text>
</comment>
<evidence type="ECO:0000256" key="1">
    <source>
        <dbReference type="ARBA" id="ARBA00022543"/>
    </source>
</evidence>
<dbReference type="InterPro" id="IPR035965">
    <property type="entry name" value="PAS-like_dom_sf"/>
</dbReference>
<sequence length="131" mass="14567">MSDGDDLPGFDEPRLAEAVERLPPGRLDELPFGAIRLDPAGVVTFYNGTERRLSGLRREALGRDFFAEIAPCMDNADFRGRIERARAAGRLDIAFGYVSDMPSGARDVELHLRVQSAADGGIWIFMLREDR</sequence>
<evidence type="ECO:0000313" key="7">
    <source>
        <dbReference type="Proteomes" id="UP000295023"/>
    </source>
</evidence>
<evidence type="ECO:0008006" key="8">
    <source>
        <dbReference type="Google" id="ProtNLM"/>
    </source>
</evidence>
<dbReference type="AlphaFoldDB" id="A0A4R4DRD3"/>
<evidence type="ECO:0000256" key="3">
    <source>
        <dbReference type="ARBA" id="ARBA00022991"/>
    </source>
</evidence>
<dbReference type="RefSeq" id="WP_132285616.1">
    <property type="nucleotide sequence ID" value="NZ_SKBM01000004.1"/>
</dbReference>
<organism evidence="6 7">
    <name type="scientific">Roseicella aquatilis</name>
    <dbReference type="NCBI Taxonomy" id="2527868"/>
    <lineage>
        <taxon>Bacteria</taxon>
        <taxon>Pseudomonadati</taxon>
        <taxon>Pseudomonadota</taxon>
        <taxon>Alphaproteobacteria</taxon>
        <taxon>Acetobacterales</taxon>
        <taxon>Roseomonadaceae</taxon>
        <taxon>Roseicella</taxon>
    </lineage>
</organism>
<dbReference type="Gene3D" id="3.30.450.20">
    <property type="entry name" value="PAS domain"/>
    <property type="match status" value="1"/>
</dbReference>
<keyword evidence="3 5" id="KW-0157">Chromophore</keyword>
<name>A0A4R4DRD3_9PROT</name>
<dbReference type="EMBL" id="SKBM01000004">
    <property type="protein sequence ID" value="TCZ64932.1"/>
    <property type="molecule type" value="Genomic_DNA"/>
</dbReference>
<keyword evidence="1" id="KW-0600">Photoreceptor protein</keyword>
<accession>A0A4R4DRD3</accession>
<proteinExistence type="predicted"/>
<reference evidence="6 7" key="1">
    <citation type="submission" date="2019-03" db="EMBL/GenBank/DDBJ databases">
        <title>Paracraurococcus aquatilis NE82 genome sequence.</title>
        <authorList>
            <person name="Zhao Y."/>
            <person name="Du Z."/>
        </authorList>
    </citation>
    <scope>NUCLEOTIDE SEQUENCE [LARGE SCALE GENOMIC DNA]</scope>
    <source>
        <strain evidence="6 7">NE82</strain>
    </source>
</reference>
<evidence type="ECO:0000256" key="2">
    <source>
        <dbReference type="ARBA" id="ARBA00022606"/>
    </source>
</evidence>
<evidence type="ECO:0000256" key="4">
    <source>
        <dbReference type="ARBA" id="ARBA00023170"/>
    </source>
</evidence>
<dbReference type="PIRSF" id="PIRSF000087">
    <property type="entry name" value="PYP"/>
    <property type="match status" value="1"/>
</dbReference>
<gene>
    <name evidence="6" type="ORF">EXY23_06065</name>
</gene>